<feature type="transmembrane region" description="Helical" evidence="12">
    <location>
        <begin position="20"/>
        <end position="38"/>
    </location>
</feature>
<organism evidence="13 14">
    <name type="scientific">Pseudothauera lacus</name>
    <dbReference type="NCBI Taxonomy" id="2136175"/>
    <lineage>
        <taxon>Bacteria</taxon>
        <taxon>Pseudomonadati</taxon>
        <taxon>Pseudomonadota</taxon>
        <taxon>Betaproteobacteria</taxon>
        <taxon>Rhodocyclales</taxon>
        <taxon>Zoogloeaceae</taxon>
        <taxon>Pseudothauera</taxon>
    </lineage>
</organism>
<evidence type="ECO:0000256" key="1">
    <source>
        <dbReference type="ARBA" id="ARBA00002442"/>
    </source>
</evidence>
<evidence type="ECO:0000256" key="6">
    <source>
        <dbReference type="ARBA" id="ARBA00022475"/>
    </source>
</evidence>
<gene>
    <name evidence="13" type="primary">ccmD</name>
    <name evidence="13" type="ORF">C8261_16350</name>
</gene>
<keyword evidence="8 12" id="KW-0812">Transmembrane</keyword>
<comment type="similarity">
    <text evidence="3 12">Belongs to the CcmD/CycX/HelD family.</text>
</comment>
<dbReference type="GO" id="GO:0017004">
    <property type="term" value="P:cytochrome complex assembly"/>
    <property type="evidence" value="ECO:0007669"/>
    <property type="project" value="UniProtKB-KW"/>
</dbReference>
<keyword evidence="5 12" id="KW-0813">Transport</keyword>
<evidence type="ECO:0000256" key="10">
    <source>
        <dbReference type="ARBA" id="ARBA00022989"/>
    </source>
</evidence>
<dbReference type="AlphaFoldDB" id="A0A2T4IB99"/>
<reference evidence="13 14" key="1">
    <citation type="submission" date="2018-03" db="EMBL/GenBank/DDBJ databases">
        <authorList>
            <person name="Keele B.F."/>
        </authorList>
    </citation>
    <scope>NUCLEOTIDE SEQUENCE [LARGE SCALE GENOMIC DNA]</scope>
    <source>
        <strain evidence="13 14">D20</strain>
    </source>
</reference>
<dbReference type="InterPro" id="IPR007078">
    <property type="entry name" value="Haem_export_protD_CcmD"/>
</dbReference>
<evidence type="ECO:0000256" key="4">
    <source>
        <dbReference type="ARBA" id="ARBA00016461"/>
    </source>
</evidence>
<evidence type="ECO:0000313" key="14">
    <source>
        <dbReference type="Proteomes" id="UP000241193"/>
    </source>
</evidence>
<sequence>MQWESWAAFWHMGGAAPFVWGSYGVTAALIVAELVLVIRRRKDTVTRLLRWRRALGKNGVE</sequence>
<proteinExistence type="inferred from homology"/>
<keyword evidence="7 12" id="KW-0997">Cell inner membrane</keyword>
<keyword evidence="11 12" id="KW-0472">Membrane</keyword>
<dbReference type="RefSeq" id="WP_107494800.1">
    <property type="nucleotide sequence ID" value="NZ_PZKC01000020.1"/>
</dbReference>
<evidence type="ECO:0000256" key="11">
    <source>
        <dbReference type="ARBA" id="ARBA00023136"/>
    </source>
</evidence>
<comment type="function">
    <text evidence="1 12">Required for the export of heme to the periplasm for the biogenesis of c-type cytochromes.</text>
</comment>
<reference evidence="13 14" key="2">
    <citation type="submission" date="2018-04" db="EMBL/GenBank/DDBJ databases">
        <title>Thauera lacus sp. nov., isolated from an saline lake in Inner Mongolia, China.</title>
        <authorList>
            <person name="Liang Q.-Y."/>
        </authorList>
    </citation>
    <scope>NUCLEOTIDE SEQUENCE [LARGE SCALE GENOMIC DNA]</scope>
    <source>
        <strain evidence="13 14">D20</strain>
    </source>
</reference>
<dbReference type="EMBL" id="PZKC01000020">
    <property type="protein sequence ID" value="PTD95067.1"/>
    <property type="molecule type" value="Genomic_DNA"/>
</dbReference>
<evidence type="ECO:0000256" key="8">
    <source>
        <dbReference type="ARBA" id="ARBA00022692"/>
    </source>
</evidence>
<keyword evidence="14" id="KW-1185">Reference proteome</keyword>
<evidence type="ECO:0000256" key="7">
    <source>
        <dbReference type="ARBA" id="ARBA00022519"/>
    </source>
</evidence>
<name>A0A2T4IB99_9RHOO</name>
<evidence type="ECO:0000256" key="3">
    <source>
        <dbReference type="ARBA" id="ARBA00008741"/>
    </source>
</evidence>
<evidence type="ECO:0000313" key="13">
    <source>
        <dbReference type="EMBL" id="PTD95067.1"/>
    </source>
</evidence>
<protein>
    <recommendedName>
        <fullName evidence="4 12">Heme exporter protein D</fullName>
    </recommendedName>
</protein>
<dbReference type="GO" id="GO:0015886">
    <property type="term" value="P:heme transport"/>
    <property type="evidence" value="ECO:0007669"/>
    <property type="project" value="InterPro"/>
</dbReference>
<dbReference type="NCBIfam" id="TIGR03141">
    <property type="entry name" value="cytochro_ccmD"/>
    <property type="match status" value="1"/>
</dbReference>
<dbReference type="Pfam" id="PF04995">
    <property type="entry name" value="CcmD"/>
    <property type="match status" value="1"/>
</dbReference>
<evidence type="ECO:0000256" key="5">
    <source>
        <dbReference type="ARBA" id="ARBA00022448"/>
    </source>
</evidence>
<keyword evidence="9 12" id="KW-0201">Cytochrome c-type biogenesis</keyword>
<comment type="caution">
    <text evidence="13">The sequence shown here is derived from an EMBL/GenBank/DDBJ whole genome shotgun (WGS) entry which is preliminary data.</text>
</comment>
<accession>A0A2T4IB99</accession>
<evidence type="ECO:0000256" key="9">
    <source>
        <dbReference type="ARBA" id="ARBA00022748"/>
    </source>
</evidence>
<dbReference type="GO" id="GO:0005886">
    <property type="term" value="C:plasma membrane"/>
    <property type="evidence" value="ECO:0007669"/>
    <property type="project" value="UniProtKB-SubCell"/>
</dbReference>
<dbReference type="Proteomes" id="UP000241193">
    <property type="component" value="Unassembled WGS sequence"/>
</dbReference>
<keyword evidence="6 12" id="KW-1003">Cell membrane</keyword>
<evidence type="ECO:0000256" key="2">
    <source>
        <dbReference type="ARBA" id="ARBA00004377"/>
    </source>
</evidence>
<evidence type="ECO:0000256" key="12">
    <source>
        <dbReference type="RuleBase" id="RU363101"/>
    </source>
</evidence>
<comment type="subcellular location">
    <subcellularLocation>
        <location evidence="2 12">Cell inner membrane</location>
        <topology evidence="2 12">Single-pass membrane protein</topology>
    </subcellularLocation>
</comment>
<keyword evidence="10 12" id="KW-1133">Transmembrane helix</keyword>
<dbReference type="OrthoDB" id="9815607at2"/>